<evidence type="ECO:0000313" key="3">
    <source>
        <dbReference type="EMBL" id="CAK9039228.1"/>
    </source>
</evidence>
<accession>A0ABP0LKP4</accession>
<gene>
    <name evidence="3" type="ORF">SCF082_LOCUS22948</name>
</gene>
<protein>
    <submittedName>
        <fullName evidence="3">Uncharacterized protein</fullName>
    </submittedName>
</protein>
<keyword evidence="4" id="KW-1185">Reference proteome</keyword>
<feature type="region of interest" description="Disordered" evidence="2">
    <location>
        <begin position="285"/>
        <end position="306"/>
    </location>
</feature>
<name>A0ABP0LKP4_9DINO</name>
<dbReference type="Proteomes" id="UP001642464">
    <property type="component" value="Unassembled WGS sequence"/>
</dbReference>
<feature type="region of interest" description="Disordered" evidence="2">
    <location>
        <begin position="471"/>
        <end position="497"/>
    </location>
</feature>
<proteinExistence type="predicted"/>
<organism evidence="3 4">
    <name type="scientific">Durusdinium trenchii</name>
    <dbReference type="NCBI Taxonomy" id="1381693"/>
    <lineage>
        <taxon>Eukaryota</taxon>
        <taxon>Sar</taxon>
        <taxon>Alveolata</taxon>
        <taxon>Dinophyceae</taxon>
        <taxon>Suessiales</taxon>
        <taxon>Symbiodiniaceae</taxon>
        <taxon>Durusdinium</taxon>
    </lineage>
</organism>
<evidence type="ECO:0000256" key="2">
    <source>
        <dbReference type="SAM" id="MobiDB-lite"/>
    </source>
</evidence>
<keyword evidence="1" id="KW-0175">Coiled coil</keyword>
<evidence type="ECO:0000256" key="1">
    <source>
        <dbReference type="SAM" id="Coils"/>
    </source>
</evidence>
<feature type="coiled-coil region" evidence="1">
    <location>
        <begin position="177"/>
        <end position="204"/>
    </location>
</feature>
<dbReference type="EMBL" id="CAXAMM010016639">
    <property type="protein sequence ID" value="CAK9039228.1"/>
    <property type="molecule type" value="Genomic_DNA"/>
</dbReference>
<comment type="caution">
    <text evidence="3">The sequence shown here is derived from an EMBL/GenBank/DDBJ whole genome shotgun (WGS) entry which is preliminary data.</text>
</comment>
<evidence type="ECO:0000313" key="4">
    <source>
        <dbReference type="Proteomes" id="UP001642464"/>
    </source>
</evidence>
<reference evidence="3 4" key="1">
    <citation type="submission" date="2024-02" db="EMBL/GenBank/DDBJ databases">
        <authorList>
            <person name="Chen Y."/>
            <person name="Shah S."/>
            <person name="Dougan E. K."/>
            <person name="Thang M."/>
            <person name="Chan C."/>
        </authorList>
    </citation>
    <scope>NUCLEOTIDE SEQUENCE [LARGE SCALE GENOMIC DNA]</scope>
</reference>
<feature type="compositionally biased region" description="Low complexity" evidence="2">
    <location>
        <begin position="291"/>
        <end position="300"/>
    </location>
</feature>
<sequence length="497" mass="54182">MSSRVAALSNRKLKSLKTASSGADFEWCMLDLADRQSVAIPVLKRKGGVLLALPQESFSLEESETGEVEAQLPDLGPFFFKDVLVEDGEGQTTTPVVYLDFQDSAFGKVKVMGRKPQWPNGVVYFLVGDDTALPDVEDLVAGAREWIGEGDARASDQYVSAFEGPPLPPQGVTPPVLDAVLSQLQNLAEAVSGLQADMGQVKQQAASSGAHVPEPAALDRVSRLAGRPPTTKATPTGTGLLARAEEVLASEGAVEEDEEPGLHMDTDQLLRLALVKMVTKTSKSSRRRKVGLGLEESSGSEAEEDPLRKLSGAKGTLLQEKLKLAMQSHPADYIQTVETLAASALGLSTVGEDTMERYVREELPVGSDRNMGHCLWVMLKAINLLKAKQVDAAHLLLLLGLASYEQFRLDQNWQAAWRITQLPLPPFQEWKVREGSLSQLRQDHPHSRLIHTTWSAAITARLKDEEVLVRRRGQYRTPGGQKGKGRGKNSEAEETQQ</sequence>